<evidence type="ECO:0000256" key="1">
    <source>
        <dbReference type="ARBA" id="ARBA00023015"/>
    </source>
</evidence>
<comment type="caution">
    <text evidence="5">The sequence shown here is derived from an EMBL/GenBank/DDBJ whole genome shotgun (WGS) entry which is preliminary data.</text>
</comment>
<dbReference type="GO" id="GO:0003700">
    <property type="term" value="F:DNA-binding transcription factor activity"/>
    <property type="evidence" value="ECO:0007669"/>
    <property type="project" value="InterPro"/>
</dbReference>
<dbReference type="PROSITE" id="PS01124">
    <property type="entry name" value="HTH_ARAC_FAMILY_2"/>
    <property type="match status" value="1"/>
</dbReference>
<dbReference type="EMBL" id="JACHIR010000001">
    <property type="protein sequence ID" value="MBB5890059.1"/>
    <property type="molecule type" value="Genomic_DNA"/>
</dbReference>
<dbReference type="SMART" id="SM00342">
    <property type="entry name" value="HTH_ARAC"/>
    <property type="match status" value="1"/>
</dbReference>
<evidence type="ECO:0000256" key="3">
    <source>
        <dbReference type="ARBA" id="ARBA00023163"/>
    </source>
</evidence>
<proteinExistence type="predicted"/>
<evidence type="ECO:0000313" key="5">
    <source>
        <dbReference type="EMBL" id="MBB5890059.1"/>
    </source>
</evidence>
<dbReference type="InterPro" id="IPR050204">
    <property type="entry name" value="AraC_XylS_family_regulators"/>
</dbReference>
<sequence length="216" mass="23181">MSANALVEECWIDTAPLPLPYPAVDLLVFADGSMWLAGPEVTVRTGPLPPGGLVGIRLRPGACLSLGVAADEVPLDGMPFGQVEPGSARSRMSSAIDFLARFPVRDNDFAMQRAVRLVRDDPAARVGELAAAVGLSDRQLRRRFSIVVGLRPKAYGRVVRLHAALRLARSVTRPSWADIAQQCGFYDQPHLIAEFRAATGVSPAALHGRFLQSSSA</sequence>
<name>A0A7W9KDZ5_9PSEU</name>
<dbReference type="SUPFAM" id="SSF46689">
    <property type="entry name" value="Homeodomain-like"/>
    <property type="match status" value="1"/>
</dbReference>
<dbReference type="AlphaFoldDB" id="A0A7W9KDZ5"/>
<evidence type="ECO:0000259" key="4">
    <source>
        <dbReference type="PROSITE" id="PS01124"/>
    </source>
</evidence>
<keyword evidence="6" id="KW-1185">Reference proteome</keyword>
<dbReference type="RefSeq" id="WP_184859299.1">
    <property type="nucleotide sequence ID" value="NZ_BAAAWY010000008.1"/>
</dbReference>
<keyword evidence="1" id="KW-0805">Transcription regulation</keyword>
<dbReference type="Proteomes" id="UP000585638">
    <property type="component" value="Unassembled WGS sequence"/>
</dbReference>
<dbReference type="GO" id="GO:0043565">
    <property type="term" value="F:sequence-specific DNA binding"/>
    <property type="evidence" value="ECO:0007669"/>
    <property type="project" value="InterPro"/>
</dbReference>
<keyword evidence="3" id="KW-0804">Transcription</keyword>
<dbReference type="PANTHER" id="PTHR46796">
    <property type="entry name" value="HTH-TYPE TRANSCRIPTIONAL ACTIVATOR RHAS-RELATED"/>
    <property type="match status" value="1"/>
</dbReference>
<dbReference type="Pfam" id="PF12833">
    <property type="entry name" value="HTH_18"/>
    <property type="match status" value="1"/>
</dbReference>
<gene>
    <name evidence="5" type="ORF">BJ998_001255</name>
</gene>
<protein>
    <submittedName>
        <fullName evidence="5">AraC-like DNA-binding protein</fullName>
    </submittedName>
</protein>
<organism evidence="5 6">
    <name type="scientific">Kutzneria kofuensis</name>
    <dbReference type="NCBI Taxonomy" id="103725"/>
    <lineage>
        <taxon>Bacteria</taxon>
        <taxon>Bacillati</taxon>
        <taxon>Actinomycetota</taxon>
        <taxon>Actinomycetes</taxon>
        <taxon>Pseudonocardiales</taxon>
        <taxon>Pseudonocardiaceae</taxon>
        <taxon>Kutzneria</taxon>
    </lineage>
</organism>
<reference evidence="5 6" key="1">
    <citation type="submission" date="2020-08" db="EMBL/GenBank/DDBJ databases">
        <title>Sequencing the genomes of 1000 actinobacteria strains.</title>
        <authorList>
            <person name="Klenk H.-P."/>
        </authorList>
    </citation>
    <scope>NUCLEOTIDE SEQUENCE [LARGE SCALE GENOMIC DNA]</scope>
    <source>
        <strain evidence="5 6">DSM 43851</strain>
    </source>
</reference>
<dbReference type="Gene3D" id="1.10.10.60">
    <property type="entry name" value="Homeodomain-like"/>
    <property type="match status" value="1"/>
</dbReference>
<feature type="domain" description="HTH araC/xylS-type" evidence="4">
    <location>
        <begin position="125"/>
        <end position="209"/>
    </location>
</feature>
<dbReference type="InterPro" id="IPR009057">
    <property type="entry name" value="Homeodomain-like_sf"/>
</dbReference>
<accession>A0A7W9KDZ5</accession>
<dbReference type="InterPro" id="IPR018060">
    <property type="entry name" value="HTH_AraC"/>
</dbReference>
<evidence type="ECO:0000256" key="2">
    <source>
        <dbReference type="ARBA" id="ARBA00023125"/>
    </source>
</evidence>
<evidence type="ECO:0000313" key="6">
    <source>
        <dbReference type="Proteomes" id="UP000585638"/>
    </source>
</evidence>
<keyword evidence="2 5" id="KW-0238">DNA-binding</keyword>